<feature type="transmembrane region" description="Helical" evidence="7">
    <location>
        <begin position="270"/>
        <end position="289"/>
    </location>
</feature>
<dbReference type="SUPFAM" id="SSF161098">
    <property type="entry name" value="MetI-like"/>
    <property type="match status" value="1"/>
</dbReference>
<evidence type="ECO:0000313" key="10">
    <source>
        <dbReference type="Proteomes" id="UP001168528"/>
    </source>
</evidence>
<comment type="caution">
    <text evidence="9">The sequence shown here is derived from an EMBL/GenBank/DDBJ whole genome shotgun (WGS) entry which is preliminary data.</text>
</comment>
<evidence type="ECO:0000256" key="3">
    <source>
        <dbReference type="ARBA" id="ARBA00022475"/>
    </source>
</evidence>
<dbReference type="InterPro" id="IPR050366">
    <property type="entry name" value="BP-dependent_transpt_permease"/>
</dbReference>
<comment type="similarity">
    <text evidence="7">Belongs to the binding-protein-dependent transport system permease family.</text>
</comment>
<dbReference type="InterPro" id="IPR035906">
    <property type="entry name" value="MetI-like_sf"/>
</dbReference>
<proteinExistence type="inferred from homology"/>
<keyword evidence="6 7" id="KW-0472">Membrane</keyword>
<accession>A0ABT8QZH0</accession>
<feature type="transmembrane region" description="Helical" evidence="7">
    <location>
        <begin position="241"/>
        <end position="264"/>
    </location>
</feature>
<keyword evidence="2 7" id="KW-0813">Transport</keyword>
<dbReference type="InterPro" id="IPR025966">
    <property type="entry name" value="OppC_N"/>
</dbReference>
<feature type="transmembrane region" description="Helical" evidence="7">
    <location>
        <begin position="377"/>
        <end position="397"/>
    </location>
</feature>
<feature type="transmembrane region" description="Helical" evidence="7">
    <location>
        <begin position="27"/>
        <end position="47"/>
    </location>
</feature>
<keyword evidence="3" id="KW-1003">Cell membrane</keyword>
<keyword evidence="5 7" id="KW-1133">Transmembrane helix</keyword>
<evidence type="ECO:0000256" key="6">
    <source>
        <dbReference type="ARBA" id="ARBA00023136"/>
    </source>
</evidence>
<dbReference type="Proteomes" id="UP001168528">
    <property type="component" value="Unassembled WGS sequence"/>
</dbReference>
<feature type="domain" description="ABC transmembrane type-1" evidence="8">
    <location>
        <begin position="206"/>
        <end position="398"/>
    </location>
</feature>
<organism evidence="9 10">
    <name type="scientific">Rhodocytophaga aerolata</name>
    <dbReference type="NCBI Taxonomy" id="455078"/>
    <lineage>
        <taxon>Bacteria</taxon>
        <taxon>Pseudomonadati</taxon>
        <taxon>Bacteroidota</taxon>
        <taxon>Cytophagia</taxon>
        <taxon>Cytophagales</taxon>
        <taxon>Rhodocytophagaceae</taxon>
        <taxon>Rhodocytophaga</taxon>
    </lineage>
</organism>
<evidence type="ECO:0000256" key="2">
    <source>
        <dbReference type="ARBA" id="ARBA00022448"/>
    </source>
</evidence>
<dbReference type="EMBL" id="JAUKPO010000001">
    <property type="protein sequence ID" value="MDO1445237.1"/>
    <property type="molecule type" value="Genomic_DNA"/>
</dbReference>
<gene>
    <name evidence="9" type="ORF">Q0590_03195</name>
</gene>
<evidence type="ECO:0000313" key="9">
    <source>
        <dbReference type="EMBL" id="MDO1445237.1"/>
    </source>
</evidence>
<keyword evidence="4 7" id="KW-0812">Transmembrane</keyword>
<evidence type="ECO:0000256" key="1">
    <source>
        <dbReference type="ARBA" id="ARBA00004651"/>
    </source>
</evidence>
<dbReference type="PANTHER" id="PTHR43386">
    <property type="entry name" value="OLIGOPEPTIDE TRANSPORT SYSTEM PERMEASE PROTEIN APPC"/>
    <property type="match status" value="1"/>
</dbReference>
<evidence type="ECO:0000259" key="8">
    <source>
        <dbReference type="PROSITE" id="PS50928"/>
    </source>
</evidence>
<feature type="transmembrane region" description="Helical" evidence="7">
    <location>
        <begin position="208"/>
        <end position="234"/>
    </location>
</feature>
<keyword evidence="10" id="KW-1185">Reference proteome</keyword>
<comment type="subcellular location">
    <subcellularLocation>
        <location evidence="1 7">Cell membrane</location>
        <topology evidence="1 7">Multi-pass membrane protein</topology>
    </subcellularLocation>
</comment>
<dbReference type="CDD" id="cd06261">
    <property type="entry name" value="TM_PBP2"/>
    <property type="match status" value="1"/>
</dbReference>
<dbReference type="Pfam" id="PF00528">
    <property type="entry name" value="BPD_transp_1"/>
    <property type="match status" value="1"/>
</dbReference>
<reference evidence="9" key="1">
    <citation type="submission" date="2023-07" db="EMBL/GenBank/DDBJ databases">
        <title>The genome sequence of Rhodocytophaga aerolata KACC 12507.</title>
        <authorList>
            <person name="Zhang X."/>
        </authorList>
    </citation>
    <scope>NUCLEOTIDE SEQUENCE</scope>
    <source>
        <strain evidence="9">KACC 12507</strain>
    </source>
</reference>
<dbReference type="RefSeq" id="WP_302036027.1">
    <property type="nucleotide sequence ID" value="NZ_JAUKPO010000001.1"/>
</dbReference>
<feature type="transmembrane region" description="Helical" evidence="7">
    <location>
        <begin position="316"/>
        <end position="341"/>
    </location>
</feature>
<protein>
    <submittedName>
        <fullName evidence="9">ABC transporter permease</fullName>
    </submittedName>
</protein>
<evidence type="ECO:0000256" key="7">
    <source>
        <dbReference type="RuleBase" id="RU363032"/>
    </source>
</evidence>
<evidence type="ECO:0000256" key="4">
    <source>
        <dbReference type="ARBA" id="ARBA00022692"/>
    </source>
</evidence>
<dbReference type="PANTHER" id="PTHR43386:SF1">
    <property type="entry name" value="D,D-DIPEPTIDE TRANSPORT SYSTEM PERMEASE PROTEIN DDPC-RELATED"/>
    <property type="match status" value="1"/>
</dbReference>
<dbReference type="Pfam" id="PF12911">
    <property type="entry name" value="OppC_N"/>
    <property type="match status" value="1"/>
</dbReference>
<dbReference type="PROSITE" id="PS50928">
    <property type="entry name" value="ABC_TM1"/>
    <property type="match status" value="1"/>
</dbReference>
<sequence>MSIVAREKVKTPFYYVKKRFLNNKPAVFGLAVIVLCILITMLGNLIMSDQTPNVNDSAVQIKKRPIGFRVTMLRIRKNMDVPQVNIFEHIFVGQESSYTITPIESYRIDDVDVYVKELNGGEKEKKFSIVNAVLPLFIGDSPRLGGKNYEVSGETIRYLDVNEKLHTISKTELLKRFEEECIQPRNYILGTDMAGRDMLSRLLFGVRISLSIGFVSVLIAVLVGVSMGSLAGYFGGKVDSFILWLMTVVWSIPSIMLVIAISMALQSKGLWVVFVAVGLTSWVEIARVVRGQIMSVKQKLYVEAARSLGMDNWRIVFYHILPNILGPLIVIVTSNFASAILTEAGLSFLGLGVQPPMPSWGTMINEGFYTIGTKDSWHLVFLPSFCISMLVLAFNLFGNGLRDAYDPTTLNK</sequence>
<evidence type="ECO:0000256" key="5">
    <source>
        <dbReference type="ARBA" id="ARBA00022989"/>
    </source>
</evidence>
<name>A0ABT8QZH0_9BACT</name>
<dbReference type="InterPro" id="IPR000515">
    <property type="entry name" value="MetI-like"/>
</dbReference>
<dbReference type="Gene3D" id="1.10.3720.10">
    <property type="entry name" value="MetI-like"/>
    <property type="match status" value="1"/>
</dbReference>